<proteinExistence type="predicted"/>
<keyword evidence="3" id="KW-1185">Reference proteome</keyword>
<dbReference type="PANTHER" id="PTHR21415">
    <property type="entry name" value="U7 SNRNA-ASSOCIATED SM-LIKE PROTEIN LSM11"/>
    <property type="match status" value="1"/>
</dbReference>
<organism evidence="2 3">
    <name type="scientific">Strigamia maritima</name>
    <name type="common">European centipede</name>
    <name type="synonym">Geophilus maritimus</name>
    <dbReference type="NCBI Taxonomy" id="126957"/>
    <lineage>
        <taxon>Eukaryota</taxon>
        <taxon>Metazoa</taxon>
        <taxon>Ecdysozoa</taxon>
        <taxon>Arthropoda</taxon>
        <taxon>Myriapoda</taxon>
        <taxon>Chilopoda</taxon>
        <taxon>Pleurostigmophora</taxon>
        <taxon>Geophilomorpha</taxon>
        <taxon>Linotaeniidae</taxon>
        <taxon>Strigamia</taxon>
    </lineage>
</organism>
<dbReference type="GO" id="GO:0005683">
    <property type="term" value="C:U7 snRNP"/>
    <property type="evidence" value="ECO:0007669"/>
    <property type="project" value="TreeGrafter"/>
</dbReference>
<evidence type="ECO:0000313" key="3">
    <source>
        <dbReference type="Proteomes" id="UP000014500"/>
    </source>
</evidence>
<dbReference type="CDD" id="cd01739">
    <property type="entry name" value="LSm11_M"/>
    <property type="match status" value="1"/>
</dbReference>
<sequence length="218" mass="25239">MDDDDRLKLDFTSEKFDATLVLNSTEVVLPFPDAETFETVSDYQKIVEKNMDPKKKRERQDRLKAMTLQQEEKKLRDENTVPRSQRNVFTFMEKSASTGPLGVLVKCMNERIKVKVWTRNYKYIRGICTGFIEAFDKHWNLALSDVDESFVKYNKAKSPATGENMETITARTEKLDLQCAQIGSVCVKKNAKLKTFQRNLNKLFIRGDNIVLISILRL</sequence>
<dbReference type="SUPFAM" id="SSF50182">
    <property type="entry name" value="Sm-like ribonucleoproteins"/>
    <property type="match status" value="1"/>
</dbReference>
<dbReference type="PANTHER" id="PTHR21415:SF1">
    <property type="entry name" value="U7 SNRNA-ASSOCIATED SM-LIKE PROTEIN LSM11"/>
    <property type="match status" value="1"/>
</dbReference>
<dbReference type="Proteomes" id="UP000014500">
    <property type="component" value="Unassembled WGS sequence"/>
</dbReference>
<dbReference type="AlphaFoldDB" id="T1JNS2"/>
<dbReference type="Pfam" id="PF01423">
    <property type="entry name" value="LSM"/>
    <property type="match status" value="1"/>
</dbReference>
<dbReference type="PROSITE" id="PS52002">
    <property type="entry name" value="SM"/>
    <property type="match status" value="1"/>
</dbReference>
<evidence type="ECO:0000313" key="2">
    <source>
        <dbReference type="EnsemblMetazoa" id="SMAR015501-PA"/>
    </source>
</evidence>
<reference evidence="2" key="2">
    <citation type="submission" date="2015-02" db="UniProtKB">
        <authorList>
            <consortium name="EnsemblMetazoa"/>
        </authorList>
    </citation>
    <scope>IDENTIFICATION</scope>
</reference>
<dbReference type="HOGENOM" id="CLU_065821_0_0_1"/>
<dbReference type="eggNOG" id="ENOG502QS1B">
    <property type="taxonomic scope" value="Eukaryota"/>
</dbReference>
<dbReference type="InterPro" id="IPR001163">
    <property type="entry name" value="Sm_dom_euk/arc"/>
</dbReference>
<dbReference type="PhylomeDB" id="T1JNS2"/>
<dbReference type="InterPro" id="IPR034109">
    <property type="entry name" value="Lsm11_M"/>
</dbReference>
<dbReference type="GO" id="GO:0071209">
    <property type="term" value="F:U7 snRNA binding"/>
    <property type="evidence" value="ECO:0007669"/>
    <property type="project" value="InterPro"/>
</dbReference>
<dbReference type="STRING" id="126957.T1JNS2"/>
<dbReference type="InterPro" id="IPR047575">
    <property type="entry name" value="Sm"/>
</dbReference>
<protein>
    <recommendedName>
        <fullName evidence="1">Sm domain-containing protein</fullName>
    </recommendedName>
</protein>
<dbReference type="OMA" id="TWKRRKY"/>
<dbReference type="Gene3D" id="2.30.30.100">
    <property type="match status" value="1"/>
</dbReference>
<evidence type="ECO:0000259" key="1">
    <source>
        <dbReference type="PROSITE" id="PS52002"/>
    </source>
</evidence>
<dbReference type="EMBL" id="JH432107">
    <property type="status" value="NOT_ANNOTATED_CDS"/>
    <property type="molecule type" value="Genomic_DNA"/>
</dbReference>
<dbReference type="GO" id="GO:0006398">
    <property type="term" value="P:mRNA 3'-end processing by stem-loop binding and cleavage"/>
    <property type="evidence" value="ECO:0007669"/>
    <property type="project" value="TreeGrafter"/>
</dbReference>
<feature type="domain" description="Sm" evidence="1">
    <location>
        <begin position="101"/>
        <end position="218"/>
    </location>
</feature>
<accession>T1JNS2</accession>
<name>T1JNS2_STRMM</name>
<dbReference type="InterPro" id="IPR039267">
    <property type="entry name" value="Lsm11"/>
</dbReference>
<reference evidence="3" key="1">
    <citation type="submission" date="2011-05" db="EMBL/GenBank/DDBJ databases">
        <authorList>
            <person name="Richards S.R."/>
            <person name="Qu J."/>
            <person name="Jiang H."/>
            <person name="Jhangiani S.N."/>
            <person name="Agravi P."/>
            <person name="Goodspeed R."/>
            <person name="Gross S."/>
            <person name="Mandapat C."/>
            <person name="Jackson L."/>
            <person name="Mathew T."/>
            <person name="Pu L."/>
            <person name="Thornton R."/>
            <person name="Saada N."/>
            <person name="Wilczek-Boney K.B."/>
            <person name="Lee S."/>
            <person name="Kovar C."/>
            <person name="Wu Y."/>
            <person name="Scherer S.E."/>
            <person name="Worley K.C."/>
            <person name="Muzny D.M."/>
            <person name="Gibbs R."/>
        </authorList>
    </citation>
    <scope>NUCLEOTIDE SEQUENCE</scope>
    <source>
        <strain evidence="3">Brora</strain>
    </source>
</reference>
<dbReference type="EnsemblMetazoa" id="SMAR015501-RA">
    <property type="protein sequence ID" value="SMAR015501-PA"/>
    <property type="gene ID" value="SMAR015501"/>
</dbReference>
<dbReference type="InterPro" id="IPR010920">
    <property type="entry name" value="LSM_dom_sf"/>
</dbReference>
<dbReference type="SMART" id="SM00651">
    <property type="entry name" value="Sm"/>
    <property type="match status" value="1"/>
</dbReference>